<dbReference type="Proteomes" id="UP000676565">
    <property type="component" value="Unassembled WGS sequence"/>
</dbReference>
<dbReference type="EMBL" id="JAGKQQ010000001">
    <property type="protein sequence ID" value="MBP3960210.1"/>
    <property type="molecule type" value="Genomic_DNA"/>
</dbReference>
<proteinExistence type="predicted"/>
<reference evidence="2 3" key="1">
    <citation type="submission" date="2021-04" db="EMBL/GenBank/DDBJ databases">
        <authorList>
            <person name="Ivanova A."/>
        </authorList>
    </citation>
    <scope>NUCLEOTIDE SEQUENCE [LARGE SCALE GENOMIC DNA]</scope>
    <source>
        <strain evidence="2 3">G18</strain>
    </source>
</reference>
<keyword evidence="3" id="KW-1185">Reference proteome</keyword>
<sequence>MRSRIACLLVVATASGVAFTQEPKKPLVSGDPARVERIRKATMPKIDTPVPFDTPEADAILAALEVFPEDNPWNLVVSDWPLHPQSKEIVASIGANKPLRYNADMGFVLVPPGEKKLDVKLVSYPKESDKGPYPLPDTVPIEGWPANYSRNAKLKSTTLEDVQRDKLKENGDRHAIVVDPTNRMLYEFYQLKKTDAGWQAACEATFDLKSNKLRPNGWTSSDAAGLPIFPAIIRYDELKRGAIEHAMRVTVVKTARSYVYPATHFASRRTEADLPRMGERIRLRKDFDTSKFSAEVKVILEALKKYGMLVADNGIDWALSCAPDERIPVLHEELRKIKGSDFEVVLPPEGYKPAK</sequence>
<comment type="caution">
    <text evidence="2">The sequence shown here is derived from an EMBL/GenBank/DDBJ whole genome shotgun (WGS) entry which is preliminary data.</text>
</comment>
<protein>
    <submittedName>
        <fullName evidence="2">Uncharacterized protein</fullName>
    </submittedName>
</protein>
<keyword evidence="1" id="KW-0732">Signal</keyword>
<dbReference type="RefSeq" id="WP_210661340.1">
    <property type="nucleotide sequence ID" value="NZ_JAGKQQ010000001.1"/>
</dbReference>
<evidence type="ECO:0000313" key="3">
    <source>
        <dbReference type="Proteomes" id="UP000676565"/>
    </source>
</evidence>
<feature type="signal peptide" evidence="1">
    <location>
        <begin position="1"/>
        <end position="20"/>
    </location>
</feature>
<accession>A0ABS5C2X6</accession>
<evidence type="ECO:0000313" key="2">
    <source>
        <dbReference type="EMBL" id="MBP3960210.1"/>
    </source>
</evidence>
<organism evidence="2 3">
    <name type="scientific">Gemmata palustris</name>
    <dbReference type="NCBI Taxonomy" id="2822762"/>
    <lineage>
        <taxon>Bacteria</taxon>
        <taxon>Pseudomonadati</taxon>
        <taxon>Planctomycetota</taxon>
        <taxon>Planctomycetia</taxon>
        <taxon>Gemmatales</taxon>
        <taxon>Gemmataceae</taxon>
        <taxon>Gemmata</taxon>
    </lineage>
</organism>
<feature type="chain" id="PRO_5047368965" evidence="1">
    <location>
        <begin position="21"/>
        <end position="355"/>
    </location>
</feature>
<name>A0ABS5C2X6_9BACT</name>
<gene>
    <name evidence="2" type="ORF">J8F10_33705</name>
</gene>
<evidence type="ECO:0000256" key="1">
    <source>
        <dbReference type="SAM" id="SignalP"/>
    </source>
</evidence>